<keyword evidence="3" id="KW-1185">Reference proteome</keyword>
<feature type="domain" description="UvrD-like helicase C-terminal" evidence="1">
    <location>
        <begin position="297"/>
        <end position="340"/>
    </location>
</feature>
<dbReference type="KEGG" id="ace:Acel_1167"/>
<dbReference type="InterPro" id="IPR027417">
    <property type="entry name" value="P-loop_NTPase"/>
</dbReference>
<sequence>MLSDGVAVPAGGPAMDAVGGGGLPGPGSPRVGGVSRDEENAAAAVLLGLLETAARDGHTVVPLTVVRAALAGRGVECDDALEGARADVAVFAGTRLGLRRLLDAEDRIARAVATRMAGGRIALVAGPAGERRDDLVTQVGGDGAAVADDAQSLDVEAFAAFFESCGTDEMVVLAGDPDELGSPGPGDVFASLLAVDGIPRYDVPDDGAGALAQLLAGIRRGELPRIEDPDRQVVVVPVANAAEAVHRVSQLLATSIPRAFGIPPAEIQVLCPLRRGPGGVLALRDAVATVGAPAPRTIHEAVGYRWPAVVVVFSPECAGVLTRQLVYTALSRAERHVSIVHGVGTALAGAVRSIATRPRRTTLRERLTQLTADQRLTQLTADG</sequence>
<protein>
    <recommendedName>
        <fullName evidence="1">UvrD-like helicase C-terminal domain-containing protein</fullName>
    </recommendedName>
</protein>
<dbReference type="Proteomes" id="UP000008221">
    <property type="component" value="Chromosome"/>
</dbReference>
<dbReference type="HOGENOM" id="CLU_007524_2_0_11"/>
<dbReference type="FunCoup" id="A0LU29">
    <property type="interactions" value="11"/>
</dbReference>
<dbReference type="EMBL" id="CP000481">
    <property type="protein sequence ID" value="ABK52939.1"/>
    <property type="molecule type" value="Genomic_DNA"/>
</dbReference>
<proteinExistence type="predicted"/>
<evidence type="ECO:0000259" key="1">
    <source>
        <dbReference type="Pfam" id="PF13538"/>
    </source>
</evidence>
<dbReference type="SUPFAM" id="SSF52540">
    <property type="entry name" value="P-loop containing nucleoside triphosphate hydrolases"/>
    <property type="match status" value="1"/>
</dbReference>
<dbReference type="InterPro" id="IPR027785">
    <property type="entry name" value="UvrD-like_helicase_C"/>
</dbReference>
<evidence type="ECO:0000313" key="3">
    <source>
        <dbReference type="Proteomes" id="UP000008221"/>
    </source>
</evidence>
<evidence type="ECO:0000313" key="2">
    <source>
        <dbReference type="EMBL" id="ABK52939.1"/>
    </source>
</evidence>
<dbReference type="OrthoDB" id="9763659at2"/>
<dbReference type="CDD" id="cd18809">
    <property type="entry name" value="SF1_C_RecD"/>
    <property type="match status" value="1"/>
</dbReference>
<accession>A0LU29</accession>
<organism evidence="2 3">
    <name type="scientific">Acidothermus cellulolyticus (strain ATCC 43068 / DSM 8971 / 11B)</name>
    <dbReference type="NCBI Taxonomy" id="351607"/>
    <lineage>
        <taxon>Bacteria</taxon>
        <taxon>Bacillati</taxon>
        <taxon>Actinomycetota</taxon>
        <taxon>Actinomycetes</taxon>
        <taxon>Acidothermales</taxon>
        <taxon>Acidothermaceae</taxon>
        <taxon>Acidothermus</taxon>
    </lineage>
</organism>
<reference evidence="2 3" key="1">
    <citation type="journal article" date="2009" name="Genome Res.">
        <title>Complete genome of the cellulolytic thermophile Acidothermus cellulolyticus 11B provides insights into its ecophysiological and evolutionary adaptations.</title>
        <authorList>
            <person name="Barabote R.D."/>
            <person name="Xie G."/>
            <person name="Leu D.H."/>
            <person name="Normand P."/>
            <person name="Necsulea A."/>
            <person name="Daubin V."/>
            <person name="Medigue C."/>
            <person name="Adney W.S."/>
            <person name="Xu X.C."/>
            <person name="Lapidus A."/>
            <person name="Parales R.E."/>
            <person name="Detter C."/>
            <person name="Pujic P."/>
            <person name="Bruce D."/>
            <person name="Lavire C."/>
            <person name="Challacombe J.F."/>
            <person name="Brettin T.S."/>
            <person name="Berry A.M."/>
        </authorList>
    </citation>
    <scope>NUCLEOTIDE SEQUENCE [LARGE SCALE GENOMIC DNA]</scope>
    <source>
        <strain evidence="3">ATCC 43068 / DSM 8971 / 11B</strain>
    </source>
</reference>
<dbReference type="STRING" id="351607.Acel_1167"/>
<name>A0LU29_ACIC1</name>
<dbReference type="InParanoid" id="A0LU29"/>
<dbReference type="eggNOG" id="COG0507">
    <property type="taxonomic scope" value="Bacteria"/>
</dbReference>
<dbReference type="AlphaFoldDB" id="A0LU29"/>
<gene>
    <name evidence="2" type="ordered locus">Acel_1167</name>
</gene>
<dbReference type="Gene3D" id="3.40.50.300">
    <property type="entry name" value="P-loop containing nucleotide triphosphate hydrolases"/>
    <property type="match status" value="1"/>
</dbReference>
<dbReference type="Pfam" id="PF13538">
    <property type="entry name" value="UvrD_C_2"/>
    <property type="match status" value="1"/>
</dbReference>